<keyword evidence="2" id="KW-1185">Reference proteome</keyword>
<comment type="caution">
    <text evidence="1">The sequence shown here is derived from an EMBL/GenBank/DDBJ whole genome shotgun (WGS) entry which is preliminary data.</text>
</comment>
<evidence type="ECO:0000313" key="2">
    <source>
        <dbReference type="Proteomes" id="UP000824533"/>
    </source>
</evidence>
<protein>
    <submittedName>
        <fullName evidence="1">Uncharacterized protein</fullName>
    </submittedName>
</protein>
<name>A0ACC1D237_9NEOP</name>
<accession>A0ACC1D237</accession>
<gene>
    <name evidence="1" type="ORF">K1T71_006894</name>
</gene>
<organism evidence="1 2">
    <name type="scientific">Dendrolimus kikuchii</name>
    <dbReference type="NCBI Taxonomy" id="765133"/>
    <lineage>
        <taxon>Eukaryota</taxon>
        <taxon>Metazoa</taxon>
        <taxon>Ecdysozoa</taxon>
        <taxon>Arthropoda</taxon>
        <taxon>Hexapoda</taxon>
        <taxon>Insecta</taxon>
        <taxon>Pterygota</taxon>
        <taxon>Neoptera</taxon>
        <taxon>Endopterygota</taxon>
        <taxon>Lepidoptera</taxon>
        <taxon>Glossata</taxon>
        <taxon>Ditrysia</taxon>
        <taxon>Bombycoidea</taxon>
        <taxon>Lasiocampidae</taxon>
        <taxon>Dendrolimus</taxon>
    </lineage>
</organism>
<reference evidence="1 2" key="1">
    <citation type="journal article" date="2021" name="Front. Genet.">
        <title>Chromosome-Level Genome Assembly Reveals Significant Gene Expansion in the Toll and IMD Signaling Pathways of Dendrolimus kikuchii.</title>
        <authorList>
            <person name="Zhou J."/>
            <person name="Wu P."/>
            <person name="Xiong Z."/>
            <person name="Liu N."/>
            <person name="Zhao N."/>
            <person name="Ji M."/>
            <person name="Qiu Y."/>
            <person name="Yang B."/>
        </authorList>
    </citation>
    <scope>NUCLEOTIDE SEQUENCE [LARGE SCALE GENOMIC DNA]</scope>
    <source>
        <strain evidence="1">Ann1</strain>
    </source>
</reference>
<sequence>MPTSMESCRVAVRSPAFNSADPELWFAQLEGQFILSSITTDNTKFYYVLSQLEPQHTAEVRDIIVLPPATGRYEKLKAELIRRLSASQERKIKQLLTHAELGDRKPSQFLRHLQYLAGANAPGDFIRTIWTSRLPTNLQTIVASHGNMDLEELAQLADQINDIVPVNSQVTCASTGLNLATGTSTSISTGSPVEILSRQMETITQRLEAMEVRMRSTARSRSRGPRRYSRSRSRQRPGDHPYCWYHYRFKERARKCTQPCSFQKSGNHQGSH</sequence>
<proteinExistence type="predicted"/>
<dbReference type="EMBL" id="CM034397">
    <property type="protein sequence ID" value="KAJ0178021.1"/>
    <property type="molecule type" value="Genomic_DNA"/>
</dbReference>
<dbReference type="Proteomes" id="UP000824533">
    <property type="component" value="Linkage Group LG11"/>
</dbReference>
<evidence type="ECO:0000313" key="1">
    <source>
        <dbReference type="EMBL" id="KAJ0178021.1"/>
    </source>
</evidence>